<name>A0ABQ8TMT7_PERAM</name>
<sequence length="266" mass="30450">MVGLWTCLCNTQERNYGHTIIFMQDGATPHVARQVKDLLLETFSSDRIISRQFPHAWPSRSPDLNPCDLWLWEYLKDRIYQGHIRSLPDLNASIQPHVARISPDMLRTTVDHAVLRMQHFKGSIGESDAPTAKSIKKWHDTCLATGSVLKKHGGGRRTSDEMVANVQAAYERSPRKQRVPGRWIVRGGPIAWPPRSTYLTPLDFFLWGYVKDKVYATPVRDLRDLRERIIGAIESIPEDMLQRAWQGIVHRLDIVTVTAGAHVEIW</sequence>
<reference evidence="1 2" key="1">
    <citation type="journal article" date="2022" name="Allergy">
        <title>Genome assembly and annotation of Periplaneta americana reveal a comprehensive cockroach allergen profile.</title>
        <authorList>
            <person name="Wang L."/>
            <person name="Xiong Q."/>
            <person name="Saelim N."/>
            <person name="Wang L."/>
            <person name="Nong W."/>
            <person name="Wan A.T."/>
            <person name="Shi M."/>
            <person name="Liu X."/>
            <person name="Cao Q."/>
            <person name="Hui J.H.L."/>
            <person name="Sookrung N."/>
            <person name="Leung T.F."/>
            <person name="Tungtrongchitr A."/>
            <person name="Tsui S.K.W."/>
        </authorList>
    </citation>
    <scope>NUCLEOTIDE SEQUENCE [LARGE SCALE GENOMIC DNA]</scope>
    <source>
        <strain evidence="1">PWHHKU_190912</strain>
    </source>
</reference>
<dbReference type="EMBL" id="JAJSOF020000005">
    <property type="protein sequence ID" value="KAJ4447824.1"/>
    <property type="molecule type" value="Genomic_DNA"/>
</dbReference>
<dbReference type="InterPro" id="IPR036397">
    <property type="entry name" value="RNaseH_sf"/>
</dbReference>
<protein>
    <submittedName>
        <fullName evidence="1">Uncharacterized protein</fullName>
    </submittedName>
</protein>
<proteinExistence type="predicted"/>
<dbReference type="Proteomes" id="UP001148838">
    <property type="component" value="Unassembled WGS sequence"/>
</dbReference>
<gene>
    <name evidence="1" type="ORF">ANN_09832</name>
</gene>
<evidence type="ECO:0000313" key="1">
    <source>
        <dbReference type="EMBL" id="KAJ4447824.1"/>
    </source>
</evidence>
<organism evidence="1 2">
    <name type="scientific">Periplaneta americana</name>
    <name type="common">American cockroach</name>
    <name type="synonym">Blatta americana</name>
    <dbReference type="NCBI Taxonomy" id="6978"/>
    <lineage>
        <taxon>Eukaryota</taxon>
        <taxon>Metazoa</taxon>
        <taxon>Ecdysozoa</taxon>
        <taxon>Arthropoda</taxon>
        <taxon>Hexapoda</taxon>
        <taxon>Insecta</taxon>
        <taxon>Pterygota</taxon>
        <taxon>Neoptera</taxon>
        <taxon>Polyneoptera</taxon>
        <taxon>Dictyoptera</taxon>
        <taxon>Blattodea</taxon>
        <taxon>Blattoidea</taxon>
        <taxon>Blattidae</taxon>
        <taxon>Blattinae</taxon>
        <taxon>Periplaneta</taxon>
    </lineage>
</organism>
<comment type="caution">
    <text evidence="1">The sequence shown here is derived from an EMBL/GenBank/DDBJ whole genome shotgun (WGS) entry which is preliminary data.</text>
</comment>
<keyword evidence="2" id="KW-1185">Reference proteome</keyword>
<accession>A0ABQ8TMT7</accession>
<dbReference type="Gene3D" id="3.30.420.10">
    <property type="entry name" value="Ribonuclease H-like superfamily/Ribonuclease H"/>
    <property type="match status" value="2"/>
</dbReference>
<dbReference type="PANTHER" id="PTHR47326:SF1">
    <property type="entry name" value="HTH PSQ-TYPE DOMAIN-CONTAINING PROTEIN"/>
    <property type="match status" value="1"/>
</dbReference>
<evidence type="ECO:0000313" key="2">
    <source>
        <dbReference type="Proteomes" id="UP001148838"/>
    </source>
</evidence>
<dbReference type="PANTHER" id="PTHR47326">
    <property type="entry name" value="TRANSPOSABLE ELEMENT TC3 TRANSPOSASE-LIKE PROTEIN"/>
    <property type="match status" value="1"/>
</dbReference>